<gene>
    <name evidence="1" type="ORF">WMSIL1_LOCUS1805</name>
</gene>
<proteinExistence type="predicted"/>
<name>A0A564Y103_HYMDI</name>
<dbReference type="AlphaFoldDB" id="A0A564Y103"/>
<dbReference type="Proteomes" id="UP000321570">
    <property type="component" value="Unassembled WGS sequence"/>
</dbReference>
<reference evidence="1 2" key="1">
    <citation type="submission" date="2019-07" db="EMBL/GenBank/DDBJ databases">
        <authorList>
            <person name="Jastrzebski P J."/>
            <person name="Paukszto L."/>
            <person name="Jastrzebski P J."/>
        </authorList>
    </citation>
    <scope>NUCLEOTIDE SEQUENCE [LARGE SCALE GENOMIC DNA]</scope>
    <source>
        <strain evidence="1 2">WMS-il1</strain>
    </source>
</reference>
<evidence type="ECO:0000313" key="2">
    <source>
        <dbReference type="Proteomes" id="UP000321570"/>
    </source>
</evidence>
<keyword evidence="2" id="KW-1185">Reference proteome</keyword>
<protein>
    <submittedName>
        <fullName evidence="1">Uncharacterized protein</fullName>
    </submittedName>
</protein>
<sequence>MRMFVEGKAMLLHYQQYHCSSDAMIKKEFQCPISDCFKLCKRQGCLKRHTSECYP</sequence>
<evidence type="ECO:0000313" key="1">
    <source>
        <dbReference type="EMBL" id="VUZ40890.1"/>
    </source>
</evidence>
<accession>A0A564Y103</accession>
<organism evidence="1 2">
    <name type="scientific">Hymenolepis diminuta</name>
    <name type="common">Rat tapeworm</name>
    <dbReference type="NCBI Taxonomy" id="6216"/>
    <lineage>
        <taxon>Eukaryota</taxon>
        <taxon>Metazoa</taxon>
        <taxon>Spiralia</taxon>
        <taxon>Lophotrochozoa</taxon>
        <taxon>Platyhelminthes</taxon>
        <taxon>Cestoda</taxon>
        <taxon>Eucestoda</taxon>
        <taxon>Cyclophyllidea</taxon>
        <taxon>Hymenolepididae</taxon>
        <taxon>Hymenolepis</taxon>
    </lineage>
</organism>
<dbReference type="EMBL" id="CABIJS010000044">
    <property type="protein sequence ID" value="VUZ40890.1"/>
    <property type="molecule type" value="Genomic_DNA"/>
</dbReference>